<evidence type="ECO:0000256" key="9">
    <source>
        <dbReference type="ARBA" id="ARBA00023170"/>
    </source>
</evidence>
<feature type="transmembrane region" description="Helical" evidence="12">
    <location>
        <begin position="99"/>
        <end position="120"/>
    </location>
</feature>
<feature type="domain" description="G-protein coupled receptors family 1 profile" evidence="13">
    <location>
        <begin position="41"/>
        <end position="290"/>
    </location>
</feature>
<keyword evidence="2 12" id="KW-1003">Cell membrane</keyword>
<dbReference type="GO" id="GO:0004984">
    <property type="term" value="F:olfactory receptor activity"/>
    <property type="evidence" value="ECO:0007669"/>
    <property type="project" value="InterPro"/>
</dbReference>
<protein>
    <recommendedName>
        <fullName evidence="12">Olfactory receptor</fullName>
    </recommendedName>
</protein>
<keyword evidence="7 11" id="KW-0297">G-protein coupled receptor</keyword>
<evidence type="ECO:0000256" key="7">
    <source>
        <dbReference type="ARBA" id="ARBA00023040"/>
    </source>
</evidence>
<comment type="subcellular location">
    <subcellularLocation>
        <location evidence="1 12">Cell membrane</location>
        <topology evidence="1 12">Multi-pass membrane protein</topology>
    </subcellularLocation>
</comment>
<evidence type="ECO:0000256" key="1">
    <source>
        <dbReference type="ARBA" id="ARBA00004651"/>
    </source>
</evidence>
<keyword evidence="5 12" id="KW-0552">Olfaction</keyword>
<feature type="transmembrane region" description="Helical" evidence="12">
    <location>
        <begin position="140"/>
        <end position="162"/>
    </location>
</feature>
<dbReference type="Ensembl" id="ENSVKKT00000005889.1">
    <property type="protein sequence ID" value="ENSVKKP00000005731.1"/>
    <property type="gene ID" value="ENSVKKG00000004192.1"/>
</dbReference>
<dbReference type="InterPro" id="IPR017452">
    <property type="entry name" value="GPCR_Rhodpsn_7TM"/>
</dbReference>
<evidence type="ECO:0000256" key="4">
    <source>
        <dbReference type="ARBA" id="ARBA00022692"/>
    </source>
</evidence>
<evidence type="ECO:0000313" key="14">
    <source>
        <dbReference type="Ensembl" id="ENSVKKP00000005731.1"/>
    </source>
</evidence>
<dbReference type="GO" id="GO:0004930">
    <property type="term" value="F:G protein-coupled receptor activity"/>
    <property type="evidence" value="ECO:0007669"/>
    <property type="project" value="UniProtKB-KW"/>
</dbReference>
<evidence type="ECO:0000259" key="13">
    <source>
        <dbReference type="PROSITE" id="PS50262"/>
    </source>
</evidence>
<evidence type="ECO:0000256" key="10">
    <source>
        <dbReference type="ARBA" id="ARBA00023224"/>
    </source>
</evidence>
<dbReference type="SUPFAM" id="SSF81321">
    <property type="entry name" value="Family A G protein-coupled receptor-like"/>
    <property type="match status" value="1"/>
</dbReference>
<feature type="transmembrane region" description="Helical" evidence="12">
    <location>
        <begin position="273"/>
        <end position="292"/>
    </location>
</feature>
<feature type="transmembrane region" description="Helical" evidence="12">
    <location>
        <begin position="197"/>
        <end position="221"/>
    </location>
</feature>
<keyword evidence="15" id="KW-1185">Reference proteome</keyword>
<gene>
    <name evidence="14" type="primary">LOC123030516</name>
</gene>
<keyword evidence="6 12" id="KW-1133">Transmembrane helix</keyword>
<evidence type="ECO:0000256" key="2">
    <source>
        <dbReference type="ARBA" id="ARBA00022475"/>
    </source>
</evidence>
<evidence type="ECO:0000256" key="3">
    <source>
        <dbReference type="ARBA" id="ARBA00022606"/>
    </source>
</evidence>
<feature type="transmembrane region" description="Helical" evidence="12">
    <location>
        <begin position="62"/>
        <end position="87"/>
    </location>
</feature>
<keyword evidence="8 12" id="KW-0472">Membrane</keyword>
<proteinExistence type="inferred from homology"/>
<dbReference type="PRINTS" id="PR00237">
    <property type="entry name" value="GPCRRHODOPSN"/>
</dbReference>
<dbReference type="Pfam" id="PF13853">
    <property type="entry name" value="7tm_4"/>
    <property type="match status" value="1"/>
</dbReference>
<keyword evidence="10 11" id="KW-0807">Transducer</keyword>
<feature type="transmembrane region" description="Helical" evidence="12">
    <location>
        <begin position="242"/>
        <end position="261"/>
    </location>
</feature>
<dbReference type="PROSITE" id="PS50262">
    <property type="entry name" value="G_PROTEIN_RECEP_F1_2"/>
    <property type="match status" value="1"/>
</dbReference>
<sequence>MEIFKNTSAAEFVLLGFSRDQGTNFLLFAVVLLMYLITLAGNTLIIVVICTDPHLSTPMYFFLSNLSFLDICYTTSVVPQLLAHFMITYKAISFNRCMAQLYISFSFGSTEFLLLAAMAYDRYVAVCHPLHYRVLMNRRLCMQLASASWTYGFLNALVHTVFAMCLHFCGFNAIDHFACEVLAVIKVSCSDTSVNEILLVVAGVFALLIPCIVVMLSYVYIISAVLHIRSPDGRQRAFSTCTSHLTVVILCYGSAIFAYMSPKTNTSPNQDKMLAFFYAVITPMLNPIIYSLRNKEVKAALAKTIEKCNGLTSVKNVASNGL</sequence>
<dbReference type="InterPro" id="IPR000725">
    <property type="entry name" value="Olfact_rcpt"/>
</dbReference>
<organism evidence="14 15">
    <name type="scientific">Varanus komodoensis</name>
    <name type="common">Komodo dragon</name>
    <dbReference type="NCBI Taxonomy" id="61221"/>
    <lineage>
        <taxon>Eukaryota</taxon>
        <taxon>Metazoa</taxon>
        <taxon>Chordata</taxon>
        <taxon>Craniata</taxon>
        <taxon>Vertebrata</taxon>
        <taxon>Euteleostomi</taxon>
        <taxon>Lepidosauria</taxon>
        <taxon>Squamata</taxon>
        <taxon>Bifurcata</taxon>
        <taxon>Unidentata</taxon>
        <taxon>Episquamata</taxon>
        <taxon>Toxicofera</taxon>
        <taxon>Anguimorpha</taxon>
        <taxon>Paleoanguimorpha</taxon>
        <taxon>Varanoidea</taxon>
        <taxon>Varanidae</taxon>
        <taxon>Varanus</taxon>
    </lineage>
</organism>
<dbReference type="Gene3D" id="1.20.1070.10">
    <property type="entry name" value="Rhodopsin 7-helix transmembrane proteins"/>
    <property type="match status" value="1"/>
</dbReference>
<dbReference type="FunFam" id="1.20.1070.10:FF:000005">
    <property type="entry name" value="Olfactory receptor"/>
    <property type="match status" value="1"/>
</dbReference>
<keyword evidence="3 12" id="KW-0716">Sensory transduction</keyword>
<dbReference type="OMA" id="QTGFTMH"/>
<dbReference type="InterPro" id="IPR000276">
    <property type="entry name" value="GPCR_Rhodpsn"/>
</dbReference>
<evidence type="ECO:0000256" key="12">
    <source>
        <dbReference type="RuleBase" id="RU363047"/>
    </source>
</evidence>
<keyword evidence="9 11" id="KW-0675">Receptor</keyword>
<dbReference type="AlphaFoldDB" id="A0A8D2ITS1"/>
<evidence type="ECO:0000256" key="11">
    <source>
        <dbReference type="RuleBase" id="RU000688"/>
    </source>
</evidence>
<reference evidence="14" key="2">
    <citation type="submission" date="2025-09" db="UniProtKB">
        <authorList>
            <consortium name="Ensembl"/>
        </authorList>
    </citation>
    <scope>IDENTIFICATION</scope>
</reference>
<comment type="similarity">
    <text evidence="11">Belongs to the G-protein coupled receptor 1 family.</text>
</comment>
<dbReference type="PROSITE" id="PS00237">
    <property type="entry name" value="G_PROTEIN_RECEP_F1_1"/>
    <property type="match status" value="1"/>
</dbReference>
<dbReference type="PANTHER" id="PTHR26453">
    <property type="entry name" value="OLFACTORY RECEPTOR"/>
    <property type="match status" value="1"/>
</dbReference>
<evidence type="ECO:0000256" key="8">
    <source>
        <dbReference type="ARBA" id="ARBA00023136"/>
    </source>
</evidence>
<name>A0A8D2ITS1_VARKO</name>
<reference evidence="14" key="1">
    <citation type="submission" date="2025-08" db="UniProtKB">
        <authorList>
            <consortium name="Ensembl"/>
        </authorList>
    </citation>
    <scope>IDENTIFICATION</scope>
</reference>
<evidence type="ECO:0000256" key="6">
    <source>
        <dbReference type="ARBA" id="ARBA00022989"/>
    </source>
</evidence>
<evidence type="ECO:0000313" key="15">
    <source>
        <dbReference type="Proteomes" id="UP000694545"/>
    </source>
</evidence>
<dbReference type="Proteomes" id="UP000694545">
    <property type="component" value="Unplaced"/>
</dbReference>
<keyword evidence="4 11" id="KW-0812">Transmembrane</keyword>
<dbReference type="GO" id="GO:0005886">
    <property type="term" value="C:plasma membrane"/>
    <property type="evidence" value="ECO:0007669"/>
    <property type="project" value="UniProtKB-SubCell"/>
</dbReference>
<evidence type="ECO:0000256" key="5">
    <source>
        <dbReference type="ARBA" id="ARBA00022725"/>
    </source>
</evidence>
<dbReference type="PRINTS" id="PR00245">
    <property type="entry name" value="OLFACTORYR"/>
</dbReference>
<feature type="transmembrane region" description="Helical" evidence="12">
    <location>
        <begin position="25"/>
        <end position="50"/>
    </location>
</feature>
<accession>A0A8D2ITS1</accession>